<dbReference type="InterPro" id="IPR013325">
    <property type="entry name" value="RNA_pol_sigma_r2"/>
</dbReference>
<dbReference type="PANTHER" id="PTHR43133">
    <property type="entry name" value="RNA POLYMERASE ECF-TYPE SIGMA FACTO"/>
    <property type="match status" value="1"/>
</dbReference>
<organism evidence="6 7">
    <name type="scientific">Paludibaculum fermentans</name>
    <dbReference type="NCBI Taxonomy" id="1473598"/>
    <lineage>
        <taxon>Bacteria</taxon>
        <taxon>Pseudomonadati</taxon>
        <taxon>Acidobacteriota</taxon>
        <taxon>Terriglobia</taxon>
        <taxon>Bryobacterales</taxon>
        <taxon>Bryobacteraceae</taxon>
        <taxon>Paludibaculum</taxon>
    </lineage>
</organism>
<dbReference type="InterPro" id="IPR039425">
    <property type="entry name" value="RNA_pol_sigma-70-like"/>
</dbReference>
<evidence type="ECO:0000313" key="6">
    <source>
        <dbReference type="EMBL" id="QOY86964.1"/>
    </source>
</evidence>
<dbReference type="Proteomes" id="UP000593892">
    <property type="component" value="Chromosome"/>
</dbReference>
<protein>
    <submittedName>
        <fullName evidence="6">Sigma-70 family RNA polymerase sigma factor</fullName>
    </submittedName>
</protein>
<dbReference type="EMBL" id="CP063849">
    <property type="protein sequence ID" value="QOY86964.1"/>
    <property type="molecule type" value="Genomic_DNA"/>
</dbReference>
<evidence type="ECO:0000313" key="7">
    <source>
        <dbReference type="Proteomes" id="UP000593892"/>
    </source>
</evidence>
<dbReference type="GO" id="GO:0006352">
    <property type="term" value="P:DNA-templated transcription initiation"/>
    <property type="evidence" value="ECO:0007669"/>
    <property type="project" value="InterPro"/>
</dbReference>
<dbReference type="SUPFAM" id="SSF88946">
    <property type="entry name" value="Sigma2 domain of RNA polymerase sigma factors"/>
    <property type="match status" value="1"/>
</dbReference>
<keyword evidence="4" id="KW-0804">Transcription</keyword>
<evidence type="ECO:0000256" key="2">
    <source>
        <dbReference type="ARBA" id="ARBA00023015"/>
    </source>
</evidence>
<evidence type="ECO:0000256" key="3">
    <source>
        <dbReference type="ARBA" id="ARBA00023082"/>
    </source>
</evidence>
<dbReference type="InterPro" id="IPR013324">
    <property type="entry name" value="RNA_pol_sigma_r3/r4-like"/>
</dbReference>
<dbReference type="SUPFAM" id="SSF88659">
    <property type="entry name" value="Sigma3 and sigma4 domains of RNA polymerase sigma factors"/>
    <property type="match status" value="1"/>
</dbReference>
<dbReference type="Pfam" id="PF08281">
    <property type="entry name" value="Sigma70_r4_2"/>
    <property type="match status" value="1"/>
</dbReference>
<sequence>MVTGQTDTELVLRIGAGADREAEAELVRRMAPRIRLYGLRHLRAEHAADDLMQQVLITTLETLRAGRLREPEKLASFVLGTCRMTVLDLRRGAQRKERLLEQYAAGLRVPAGPSLPHLDREQLARCVRKLKERERSVVVMTFYGDRDGPDVARSLGLSEANVRVIRHRAVHQLRECMGVPA</sequence>
<dbReference type="GO" id="GO:0003677">
    <property type="term" value="F:DNA binding"/>
    <property type="evidence" value="ECO:0007669"/>
    <property type="project" value="InterPro"/>
</dbReference>
<dbReference type="InterPro" id="IPR014284">
    <property type="entry name" value="RNA_pol_sigma-70_dom"/>
</dbReference>
<dbReference type="InterPro" id="IPR013249">
    <property type="entry name" value="RNA_pol_sigma70_r4_t2"/>
</dbReference>
<dbReference type="Gene3D" id="1.10.1740.10">
    <property type="match status" value="1"/>
</dbReference>
<keyword evidence="2" id="KW-0805">Transcription regulation</keyword>
<proteinExistence type="inferred from homology"/>
<dbReference type="Gene3D" id="1.10.10.10">
    <property type="entry name" value="Winged helix-like DNA-binding domain superfamily/Winged helix DNA-binding domain"/>
    <property type="match status" value="1"/>
</dbReference>
<evidence type="ECO:0000259" key="5">
    <source>
        <dbReference type="Pfam" id="PF08281"/>
    </source>
</evidence>
<accession>A0A7S7SJ90</accession>
<dbReference type="AlphaFoldDB" id="A0A7S7SJ90"/>
<comment type="similarity">
    <text evidence="1">Belongs to the sigma-70 factor family. ECF subfamily.</text>
</comment>
<dbReference type="GO" id="GO:0016987">
    <property type="term" value="F:sigma factor activity"/>
    <property type="evidence" value="ECO:0007669"/>
    <property type="project" value="UniProtKB-KW"/>
</dbReference>
<evidence type="ECO:0000256" key="1">
    <source>
        <dbReference type="ARBA" id="ARBA00010641"/>
    </source>
</evidence>
<feature type="domain" description="RNA polymerase sigma factor 70 region 4 type 2" evidence="5">
    <location>
        <begin position="120"/>
        <end position="170"/>
    </location>
</feature>
<dbReference type="PANTHER" id="PTHR43133:SF51">
    <property type="entry name" value="RNA POLYMERASE SIGMA FACTOR"/>
    <property type="match status" value="1"/>
</dbReference>
<dbReference type="InterPro" id="IPR036388">
    <property type="entry name" value="WH-like_DNA-bd_sf"/>
</dbReference>
<dbReference type="NCBIfam" id="TIGR02937">
    <property type="entry name" value="sigma70-ECF"/>
    <property type="match status" value="1"/>
</dbReference>
<reference evidence="6 7" key="1">
    <citation type="submission" date="2020-10" db="EMBL/GenBank/DDBJ databases">
        <title>Complete genome sequence of Paludibaculum fermentans P105T, a facultatively anaerobic acidobacterium capable of dissimilatory Fe(III) reduction.</title>
        <authorList>
            <person name="Dedysh S.N."/>
            <person name="Beletsky A.V."/>
            <person name="Kulichevskaya I.S."/>
            <person name="Mardanov A.V."/>
            <person name="Ravin N.V."/>
        </authorList>
    </citation>
    <scope>NUCLEOTIDE SEQUENCE [LARGE SCALE GENOMIC DNA]</scope>
    <source>
        <strain evidence="6 7">P105</strain>
    </source>
</reference>
<dbReference type="KEGG" id="pfer:IRI77_29975"/>
<keyword evidence="3" id="KW-0731">Sigma factor</keyword>
<name>A0A7S7SJ90_PALFE</name>
<evidence type="ECO:0000256" key="4">
    <source>
        <dbReference type="ARBA" id="ARBA00023163"/>
    </source>
</evidence>
<keyword evidence="7" id="KW-1185">Reference proteome</keyword>
<dbReference type="RefSeq" id="WP_194448633.1">
    <property type="nucleotide sequence ID" value="NZ_CP063849.1"/>
</dbReference>
<gene>
    <name evidence="6" type="ORF">IRI77_29975</name>
</gene>